<comment type="similarity">
    <text evidence="1 5">Belongs to the DNA mismatch repair MutL/HexB family.</text>
</comment>
<dbReference type="SMART" id="SM00853">
    <property type="entry name" value="MutL_C"/>
    <property type="match status" value="1"/>
</dbReference>
<dbReference type="Pfam" id="PF01119">
    <property type="entry name" value="DNA_mis_repair"/>
    <property type="match status" value="1"/>
</dbReference>
<dbReference type="FunFam" id="3.30.565.10:FF:000003">
    <property type="entry name" value="DNA mismatch repair endonuclease MutL"/>
    <property type="match status" value="1"/>
</dbReference>
<dbReference type="NCBIfam" id="TIGR00585">
    <property type="entry name" value="mutl"/>
    <property type="match status" value="1"/>
</dbReference>
<dbReference type="CDD" id="cd16926">
    <property type="entry name" value="HATPase_MutL-MLH-PMS-like"/>
    <property type="match status" value="1"/>
</dbReference>
<dbReference type="PANTHER" id="PTHR10073:SF12">
    <property type="entry name" value="DNA MISMATCH REPAIR PROTEIN MLH1"/>
    <property type="match status" value="1"/>
</dbReference>
<dbReference type="InterPro" id="IPR014762">
    <property type="entry name" value="DNA_mismatch_repair_CS"/>
</dbReference>
<dbReference type="SUPFAM" id="SSF54211">
    <property type="entry name" value="Ribosomal protein S5 domain 2-like"/>
    <property type="match status" value="1"/>
</dbReference>
<evidence type="ECO:0000256" key="5">
    <source>
        <dbReference type="HAMAP-Rule" id="MF_00149"/>
    </source>
</evidence>
<dbReference type="InterPro" id="IPR014790">
    <property type="entry name" value="MutL_C"/>
</dbReference>
<dbReference type="SUPFAM" id="SSF118116">
    <property type="entry name" value="DNA mismatch repair protein MutL"/>
    <property type="match status" value="1"/>
</dbReference>
<dbReference type="InterPro" id="IPR020667">
    <property type="entry name" value="DNA_mismatch_repair_MutL"/>
</dbReference>
<evidence type="ECO:0000259" key="6">
    <source>
        <dbReference type="SMART" id="SM00853"/>
    </source>
</evidence>
<evidence type="ECO:0000256" key="2">
    <source>
        <dbReference type="ARBA" id="ARBA00021975"/>
    </source>
</evidence>
<dbReference type="InterPro" id="IPR036890">
    <property type="entry name" value="HATPase_C_sf"/>
</dbReference>
<dbReference type="InterPro" id="IPR020568">
    <property type="entry name" value="Ribosomal_Su5_D2-typ_SF"/>
</dbReference>
<dbReference type="Gene3D" id="3.30.1370.100">
    <property type="entry name" value="MutL, C-terminal domain, regulatory subdomain"/>
    <property type="match status" value="1"/>
</dbReference>
<dbReference type="Pfam" id="PF08676">
    <property type="entry name" value="MutL_C"/>
    <property type="match status" value="1"/>
</dbReference>
<dbReference type="InterPro" id="IPR037198">
    <property type="entry name" value="MutL_C_sf"/>
</dbReference>
<dbReference type="InterPro" id="IPR038973">
    <property type="entry name" value="MutL/Mlh/Pms-like"/>
</dbReference>
<dbReference type="InterPro" id="IPR042120">
    <property type="entry name" value="MutL_C_dimsub"/>
</dbReference>
<evidence type="ECO:0000256" key="3">
    <source>
        <dbReference type="ARBA" id="ARBA00022763"/>
    </source>
</evidence>
<dbReference type="SMART" id="SM01340">
    <property type="entry name" value="DNA_mis_repair"/>
    <property type="match status" value="1"/>
</dbReference>
<reference evidence="8" key="1">
    <citation type="submission" date="2020-10" db="EMBL/GenBank/DDBJ databases">
        <authorList>
            <person name="Gilroy R."/>
        </authorList>
    </citation>
    <scope>NUCLEOTIDE SEQUENCE</scope>
    <source>
        <strain evidence="8">ChiGjej3B3-5194</strain>
    </source>
</reference>
<dbReference type="PANTHER" id="PTHR10073">
    <property type="entry name" value="DNA MISMATCH REPAIR PROTEIN MLH, PMS, MUTL"/>
    <property type="match status" value="1"/>
</dbReference>
<dbReference type="InterPro" id="IPR013507">
    <property type="entry name" value="DNA_mismatch_S5_2-like"/>
</dbReference>
<feature type="domain" description="DNA mismatch repair protein S5" evidence="7">
    <location>
        <begin position="200"/>
        <end position="321"/>
    </location>
</feature>
<dbReference type="GO" id="GO:0006298">
    <property type="term" value="P:mismatch repair"/>
    <property type="evidence" value="ECO:0007669"/>
    <property type="project" value="UniProtKB-UniRule"/>
</dbReference>
<comment type="caution">
    <text evidence="8">The sequence shown here is derived from an EMBL/GenBank/DDBJ whole genome shotgun (WGS) entry which is preliminary data.</text>
</comment>
<keyword evidence="3 5" id="KW-0227">DNA damage</keyword>
<feature type="domain" description="MutL C-terminal dimerisation" evidence="6">
    <location>
        <begin position="400"/>
        <end position="538"/>
    </location>
</feature>
<protein>
    <recommendedName>
        <fullName evidence="2 5">DNA mismatch repair protein MutL</fullName>
    </recommendedName>
</protein>
<dbReference type="HAMAP" id="MF_00149">
    <property type="entry name" value="DNA_mis_repair"/>
    <property type="match status" value="1"/>
</dbReference>
<evidence type="ECO:0000313" key="8">
    <source>
        <dbReference type="EMBL" id="HIS71267.1"/>
    </source>
</evidence>
<keyword evidence="8" id="KW-0378">Hydrolase</keyword>
<keyword evidence="8" id="KW-0540">Nuclease</keyword>
<gene>
    <name evidence="5 8" type="primary">mutL</name>
    <name evidence="8" type="ORF">IAD02_04775</name>
</gene>
<reference evidence="8" key="2">
    <citation type="journal article" date="2021" name="PeerJ">
        <title>Extensive microbial diversity within the chicken gut microbiome revealed by metagenomics and culture.</title>
        <authorList>
            <person name="Gilroy R."/>
            <person name="Ravi A."/>
            <person name="Getino M."/>
            <person name="Pursley I."/>
            <person name="Horton D.L."/>
            <person name="Alikhan N.F."/>
            <person name="Baker D."/>
            <person name="Gharbi K."/>
            <person name="Hall N."/>
            <person name="Watson M."/>
            <person name="Adriaenssens E.M."/>
            <person name="Foster-Nyarko E."/>
            <person name="Jarju S."/>
            <person name="Secka A."/>
            <person name="Antonio M."/>
            <person name="Oren A."/>
            <person name="Chaudhuri R.R."/>
            <person name="La Ragione R."/>
            <person name="Hildebrand F."/>
            <person name="Pallen M.J."/>
        </authorList>
    </citation>
    <scope>NUCLEOTIDE SEQUENCE</scope>
    <source>
        <strain evidence="8">ChiGjej3B3-5194</strain>
    </source>
</reference>
<dbReference type="SUPFAM" id="SSF55874">
    <property type="entry name" value="ATPase domain of HSP90 chaperone/DNA topoisomerase II/histidine kinase"/>
    <property type="match status" value="1"/>
</dbReference>
<dbReference type="InterPro" id="IPR014721">
    <property type="entry name" value="Ribsml_uS5_D2-typ_fold_subgr"/>
</dbReference>
<accession>A0A9D1FGZ7</accession>
<sequence>MPIRVLPDFLINQIAAGEVVERPASVVKELVENALDAGADQIVVDVTDGGRTMISVIDNGCGMSRADLAHSVMRHATSKLPSDDLLDINFMGFRGEALPSIASVSDMTIDTYNGADENGWVLDCNSGDIRPSDWDAGTRIRVKNLFAKTPARLKFLRADRAEMMSVLDVIKRLAMARADVGFTLNNKWRFPKNQELSERIAAVMGDDVRGRMLAVDAISASNAAMRLRGFISEPTLRRASSVDQFLFVNGRPVKDKVLVGALRAAYMDVMHAREFPLCALYLDVPSRSVDVNVSPAKTEVHFLEPSHVRAFIIKSLRDALARTLNDNIAVSRPVESVSPAPQPMNFTERGFRVCAPHRGPDSAFMFADVAAHHNTASSPQVASASASIDAGDEYMPLGRVIGQIGNKYILAQSGENLVIVDQHAAHERITYERLRRHAIKVQPLLTPIVVSLRAEDVAAVLSIRDELRDSGLHIDAFGDTAIAIFEKPADWDLNWVELFHDVADEIRDHGHSAQISERLHLKLANYACHHSVRAGQKLDIAQMDALLRDIENTTRGGECNHGRPVYKIIPLDQIDGWFERV</sequence>
<evidence type="ECO:0000256" key="1">
    <source>
        <dbReference type="ARBA" id="ARBA00006082"/>
    </source>
</evidence>
<dbReference type="AlphaFoldDB" id="A0A9D1FGZ7"/>
<dbReference type="EMBL" id="DVJI01000013">
    <property type="protein sequence ID" value="HIS71267.1"/>
    <property type="molecule type" value="Genomic_DNA"/>
</dbReference>
<dbReference type="CDD" id="cd00782">
    <property type="entry name" value="MutL_Trans"/>
    <property type="match status" value="1"/>
</dbReference>
<dbReference type="Proteomes" id="UP000886742">
    <property type="component" value="Unassembled WGS sequence"/>
</dbReference>
<dbReference type="Pfam" id="PF13589">
    <property type="entry name" value="HATPase_c_3"/>
    <property type="match status" value="1"/>
</dbReference>
<evidence type="ECO:0000256" key="4">
    <source>
        <dbReference type="ARBA" id="ARBA00023204"/>
    </source>
</evidence>
<dbReference type="InterPro" id="IPR042121">
    <property type="entry name" value="MutL_C_regsub"/>
</dbReference>
<dbReference type="GO" id="GO:0030983">
    <property type="term" value="F:mismatched DNA binding"/>
    <property type="evidence" value="ECO:0007669"/>
    <property type="project" value="InterPro"/>
</dbReference>
<organism evidence="8 9">
    <name type="scientific">Candidatus Enterousia intestinigallinarum</name>
    <dbReference type="NCBI Taxonomy" id="2840790"/>
    <lineage>
        <taxon>Bacteria</taxon>
        <taxon>Pseudomonadati</taxon>
        <taxon>Pseudomonadota</taxon>
        <taxon>Alphaproteobacteria</taxon>
        <taxon>Candidatus Enterousia</taxon>
    </lineage>
</organism>
<dbReference type="Gene3D" id="3.30.230.10">
    <property type="match status" value="1"/>
</dbReference>
<dbReference type="PROSITE" id="PS00058">
    <property type="entry name" value="DNA_MISMATCH_REPAIR_1"/>
    <property type="match status" value="1"/>
</dbReference>
<proteinExistence type="inferred from homology"/>
<dbReference type="Gene3D" id="3.30.1540.20">
    <property type="entry name" value="MutL, C-terminal domain, dimerisation subdomain"/>
    <property type="match status" value="1"/>
</dbReference>
<dbReference type="GO" id="GO:0005524">
    <property type="term" value="F:ATP binding"/>
    <property type="evidence" value="ECO:0007669"/>
    <property type="project" value="InterPro"/>
</dbReference>
<name>A0A9D1FGZ7_9PROT</name>
<dbReference type="InterPro" id="IPR002099">
    <property type="entry name" value="MutL/Mlh/PMS"/>
</dbReference>
<dbReference type="GO" id="GO:0140664">
    <property type="term" value="F:ATP-dependent DNA damage sensor activity"/>
    <property type="evidence" value="ECO:0007669"/>
    <property type="project" value="InterPro"/>
</dbReference>
<evidence type="ECO:0000313" key="9">
    <source>
        <dbReference type="Proteomes" id="UP000886742"/>
    </source>
</evidence>
<evidence type="ECO:0000259" key="7">
    <source>
        <dbReference type="SMART" id="SM01340"/>
    </source>
</evidence>
<dbReference type="Gene3D" id="3.30.565.10">
    <property type="entry name" value="Histidine kinase-like ATPase, C-terminal domain"/>
    <property type="match status" value="1"/>
</dbReference>
<comment type="function">
    <text evidence="5">This protein is involved in the repair of mismatches in DNA. It is required for dam-dependent methyl-directed DNA mismatch repair. May act as a 'molecular matchmaker', a protein that promotes the formation of a stable complex between two or more DNA-binding proteins in an ATP-dependent manner without itself being part of a final effector complex.</text>
</comment>
<keyword evidence="8" id="KW-0255">Endonuclease</keyword>
<keyword evidence="4 5" id="KW-0234">DNA repair</keyword>
<dbReference type="GO" id="GO:0016887">
    <property type="term" value="F:ATP hydrolysis activity"/>
    <property type="evidence" value="ECO:0007669"/>
    <property type="project" value="InterPro"/>
</dbReference>
<dbReference type="GO" id="GO:0004519">
    <property type="term" value="F:endonuclease activity"/>
    <property type="evidence" value="ECO:0007669"/>
    <property type="project" value="UniProtKB-KW"/>
</dbReference>
<dbReference type="GO" id="GO:0032300">
    <property type="term" value="C:mismatch repair complex"/>
    <property type="evidence" value="ECO:0007669"/>
    <property type="project" value="InterPro"/>
</dbReference>